<dbReference type="FunFam" id="3.40.605.10:FF:000031">
    <property type="entry name" value="Phenylacetic acid degradation protein PaaN"/>
    <property type="match status" value="1"/>
</dbReference>
<name>A0A5P2BDD5_STRVZ</name>
<dbReference type="GO" id="GO:0010133">
    <property type="term" value="P:L-proline catabolic process to L-glutamate"/>
    <property type="evidence" value="ECO:0007669"/>
    <property type="project" value="TreeGrafter"/>
</dbReference>
<evidence type="ECO:0000256" key="2">
    <source>
        <dbReference type="ARBA" id="ARBA00023027"/>
    </source>
</evidence>
<dbReference type="Pfam" id="PF00171">
    <property type="entry name" value="Aldedh"/>
    <property type="match status" value="1"/>
</dbReference>
<evidence type="ECO:0000256" key="1">
    <source>
        <dbReference type="ARBA" id="ARBA00023002"/>
    </source>
</evidence>
<evidence type="ECO:0000259" key="3">
    <source>
        <dbReference type="Pfam" id="PF00171"/>
    </source>
</evidence>
<dbReference type="NCBIfam" id="TIGR02288">
    <property type="entry name" value="PaaN_2"/>
    <property type="match status" value="1"/>
</dbReference>
<dbReference type="GO" id="GO:0009898">
    <property type="term" value="C:cytoplasmic side of plasma membrane"/>
    <property type="evidence" value="ECO:0007669"/>
    <property type="project" value="TreeGrafter"/>
</dbReference>
<dbReference type="InterPro" id="IPR050485">
    <property type="entry name" value="Proline_metab_enzyme"/>
</dbReference>
<dbReference type="AlphaFoldDB" id="A0A5P2BDD5"/>
<dbReference type="InterPro" id="IPR015590">
    <property type="entry name" value="Aldehyde_DH_dom"/>
</dbReference>
<keyword evidence="1" id="KW-0560">Oxidoreductase</keyword>
<sequence>MAAELTAPQLIAKHRPTLDQALETIRTRAYWSPHPEHPKAYGENGSLSLPEGKAAFDALQGTRFDLDQPGTDDWVGGEVSPYGPELGITYPHPDIDTLLPAMRTGMRAWRDAGAEVRAVVCLEILSRISARTHEFAHAVMHTSGQAFMMAFQAGGPHAQDRGLEAVAYAYVEQSRTPDAAEWTKPQGKRDPIALNKRFTPVARGISLMIGCNTFPTWNGYPGLFASLATGNPVLVKPHPRAVLPLALTVRIAREVLAEAGFDPNLVCLAVERPGEGIAKTLAVRPEIKLIDYTGSTSFGDWLEANARQAQVYTEKAGVNTVVVESTDDYKGMLANLAFSLSLYSGQMCTTPQNLLIPRDGIQTDAGAKSYDDVVADLAASVNGLLGDDARANGILGALVNPDVKSRLEAAAGLGEVALPSREITNPEFPDAVVRTPVIVKLDGAKPDAEAAYLSECFGPVSFAVAVDSGEDAVELLRRTVRDKGAMTVGAYTTSEEFSATVEETCLEECAQLSLNLTGGVYVNQTAAFSDFHGSGGNPAANAALCDGAFVANRFRVVEIRKDA</sequence>
<evidence type="ECO:0000313" key="5">
    <source>
        <dbReference type="Proteomes" id="UP000323046"/>
    </source>
</evidence>
<accession>A0A5P2BDD5</accession>
<dbReference type="SUPFAM" id="SSF53720">
    <property type="entry name" value="ALDH-like"/>
    <property type="match status" value="1"/>
</dbReference>
<dbReference type="InterPro" id="IPR011975">
    <property type="entry name" value="PaaN_2"/>
</dbReference>
<reference evidence="4 5" key="1">
    <citation type="submission" date="2018-05" db="EMBL/GenBank/DDBJ databases">
        <title>Streptomyces venezuelae.</title>
        <authorList>
            <person name="Kim W."/>
            <person name="Lee N."/>
            <person name="Cho B.-K."/>
        </authorList>
    </citation>
    <scope>NUCLEOTIDE SEQUENCE [LARGE SCALE GENOMIC DNA]</scope>
    <source>
        <strain evidence="4 5">ATCC 14583</strain>
    </source>
</reference>
<protein>
    <submittedName>
        <fullName evidence="4">Phenylacetic acid degradation protein PaaN</fullName>
    </submittedName>
</protein>
<dbReference type="InterPro" id="IPR016162">
    <property type="entry name" value="Ald_DH_N"/>
</dbReference>
<evidence type="ECO:0000313" key="4">
    <source>
        <dbReference type="EMBL" id="QES28296.1"/>
    </source>
</evidence>
<dbReference type="PANTHER" id="PTHR42862:SF1">
    <property type="entry name" value="DELTA-1-PYRROLINE-5-CARBOXYLATE DEHYDROGENASE 2, ISOFORM A-RELATED"/>
    <property type="match status" value="1"/>
</dbReference>
<dbReference type="Proteomes" id="UP000323046">
    <property type="component" value="Chromosome"/>
</dbReference>
<proteinExistence type="predicted"/>
<dbReference type="RefSeq" id="WP_150170009.1">
    <property type="nucleotide sequence ID" value="NZ_CP029193.1"/>
</dbReference>
<dbReference type="EMBL" id="CP029193">
    <property type="protein sequence ID" value="QES28296.1"/>
    <property type="molecule type" value="Genomic_DNA"/>
</dbReference>
<organism evidence="4 5">
    <name type="scientific">Streptomyces venezuelae</name>
    <dbReference type="NCBI Taxonomy" id="54571"/>
    <lineage>
        <taxon>Bacteria</taxon>
        <taxon>Bacillati</taxon>
        <taxon>Actinomycetota</taxon>
        <taxon>Actinomycetes</taxon>
        <taxon>Kitasatosporales</taxon>
        <taxon>Streptomycetaceae</taxon>
        <taxon>Streptomyces</taxon>
    </lineage>
</organism>
<keyword evidence="5" id="KW-1185">Reference proteome</keyword>
<dbReference type="CDD" id="cd07127">
    <property type="entry name" value="ALDH_PAD-PaaZ"/>
    <property type="match status" value="1"/>
</dbReference>
<dbReference type="InterPro" id="IPR016161">
    <property type="entry name" value="Ald_DH/histidinol_DH"/>
</dbReference>
<dbReference type="Gene3D" id="3.40.605.10">
    <property type="entry name" value="Aldehyde Dehydrogenase, Chain A, domain 1"/>
    <property type="match status" value="1"/>
</dbReference>
<dbReference type="GO" id="GO:0003842">
    <property type="term" value="F:L-glutamate gamma-semialdehyde dehydrogenase activity"/>
    <property type="evidence" value="ECO:0007669"/>
    <property type="project" value="TreeGrafter"/>
</dbReference>
<dbReference type="PANTHER" id="PTHR42862">
    <property type="entry name" value="DELTA-1-PYRROLINE-5-CARBOXYLATE DEHYDROGENASE 1, ISOFORM A-RELATED"/>
    <property type="match status" value="1"/>
</dbReference>
<keyword evidence="2" id="KW-0520">NAD</keyword>
<dbReference type="Gene3D" id="3.40.309.10">
    <property type="entry name" value="Aldehyde Dehydrogenase, Chain A, domain 2"/>
    <property type="match status" value="1"/>
</dbReference>
<gene>
    <name evidence="4" type="primary">paaN</name>
    <name evidence="4" type="ORF">DEJ47_19345</name>
</gene>
<feature type="domain" description="Aldehyde dehydrogenase" evidence="3">
    <location>
        <begin position="94"/>
        <end position="477"/>
    </location>
</feature>
<dbReference type="OrthoDB" id="5288459at2"/>
<dbReference type="InterPro" id="IPR016163">
    <property type="entry name" value="Ald_DH_C"/>
</dbReference>